<keyword evidence="1" id="KW-0808">Transferase</keyword>
<accession>A0ABW4LQC6</accession>
<protein>
    <submittedName>
        <fullName evidence="1">GNAT family N-acetyltransferase</fullName>
        <ecNumber evidence="1">2.3.-.-</ecNumber>
    </submittedName>
</protein>
<dbReference type="RefSeq" id="WP_377928483.1">
    <property type="nucleotide sequence ID" value="NZ_JBHUEM010000020.1"/>
</dbReference>
<keyword evidence="1" id="KW-0012">Acyltransferase</keyword>
<dbReference type="Gene3D" id="3.40.630.30">
    <property type="match status" value="1"/>
</dbReference>
<dbReference type="SUPFAM" id="SSF55729">
    <property type="entry name" value="Acyl-CoA N-acyltransferases (Nat)"/>
    <property type="match status" value="1"/>
</dbReference>
<name>A0ABW4LQC6_9BACI</name>
<reference evidence="2" key="1">
    <citation type="journal article" date="2019" name="Int. J. Syst. Evol. Microbiol.">
        <title>The Global Catalogue of Microorganisms (GCM) 10K type strain sequencing project: providing services to taxonomists for standard genome sequencing and annotation.</title>
        <authorList>
            <consortium name="The Broad Institute Genomics Platform"/>
            <consortium name="The Broad Institute Genome Sequencing Center for Infectious Disease"/>
            <person name="Wu L."/>
            <person name="Ma J."/>
        </authorList>
    </citation>
    <scope>NUCLEOTIDE SEQUENCE [LARGE SCALE GENOMIC DNA]</scope>
    <source>
        <strain evidence="2">CCUG 49339</strain>
    </source>
</reference>
<comment type="caution">
    <text evidence="1">The sequence shown here is derived from an EMBL/GenBank/DDBJ whole genome shotgun (WGS) entry which is preliminary data.</text>
</comment>
<dbReference type="InterPro" id="IPR016181">
    <property type="entry name" value="Acyl_CoA_acyltransferase"/>
</dbReference>
<sequence length="83" mass="9839">MTNQIIEYPALQTERIHLRILKMEDSQQIFEHFSDNNVTKFMDIDPCKDIKEAEEIIRFHLEDSGCRWGLFNDTSFMGTVGYH</sequence>
<evidence type="ECO:0000313" key="2">
    <source>
        <dbReference type="Proteomes" id="UP001597214"/>
    </source>
</evidence>
<evidence type="ECO:0000313" key="1">
    <source>
        <dbReference type="EMBL" id="MFD1737281.1"/>
    </source>
</evidence>
<dbReference type="GO" id="GO:0016746">
    <property type="term" value="F:acyltransferase activity"/>
    <property type="evidence" value="ECO:0007669"/>
    <property type="project" value="UniProtKB-KW"/>
</dbReference>
<dbReference type="EC" id="2.3.-.-" evidence="1"/>
<organism evidence="1 2">
    <name type="scientific">Bacillus salitolerans</name>
    <dbReference type="NCBI Taxonomy" id="1437434"/>
    <lineage>
        <taxon>Bacteria</taxon>
        <taxon>Bacillati</taxon>
        <taxon>Bacillota</taxon>
        <taxon>Bacilli</taxon>
        <taxon>Bacillales</taxon>
        <taxon>Bacillaceae</taxon>
        <taxon>Bacillus</taxon>
    </lineage>
</organism>
<keyword evidence="2" id="KW-1185">Reference proteome</keyword>
<dbReference type="EMBL" id="JBHUEM010000020">
    <property type="protein sequence ID" value="MFD1737281.1"/>
    <property type="molecule type" value="Genomic_DNA"/>
</dbReference>
<dbReference type="Proteomes" id="UP001597214">
    <property type="component" value="Unassembled WGS sequence"/>
</dbReference>
<gene>
    <name evidence="1" type="ORF">ACFSCX_12025</name>
</gene>
<proteinExistence type="predicted"/>